<feature type="compositionally biased region" description="Polar residues" evidence="1">
    <location>
        <begin position="20"/>
        <end position="32"/>
    </location>
</feature>
<protein>
    <submittedName>
        <fullName evidence="2">RNA-binding 27 isoform X3</fullName>
    </submittedName>
</protein>
<dbReference type="AlphaFoldDB" id="A0A6S7KJN3"/>
<evidence type="ECO:0000313" key="2">
    <source>
        <dbReference type="EMBL" id="CAB4042751.1"/>
    </source>
</evidence>
<evidence type="ECO:0000256" key="1">
    <source>
        <dbReference type="SAM" id="MobiDB-lite"/>
    </source>
</evidence>
<accession>A0A6S7KJN3</accession>
<feature type="region of interest" description="Disordered" evidence="1">
    <location>
        <begin position="1"/>
        <end position="32"/>
    </location>
</feature>
<dbReference type="InterPro" id="IPR045137">
    <property type="entry name" value="RBM26/27"/>
</dbReference>
<dbReference type="PANTHER" id="PTHR14398:SF0">
    <property type="entry name" value="ZINC FINGER PROTEIN SWM"/>
    <property type="match status" value="1"/>
</dbReference>
<keyword evidence="3" id="KW-1185">Reference proteome</keyword>
<gene>
    <name evidence="2" type="ORF">PACLA_8A031928</name>
</gene>
<dbReference type="PROSITE" id="PS50102">
    <property type="entry name" value="RRM"/>
    <property type="match status" value="1"/>
</dbReference>
<dbReference type="Gene3D" id="3.30.70.330">
    <property type="match status" value="1"/>
</dbReference>
<reference evidence="2" key="1">
    <citation type="submission" date="2020-04" db="EMBL/GenBank/DDBJ databases">
        <authorList>
            <person name="Alioto T."/>
            <person name="Alioto T."/>
            <person name="Gomez Garrido J."/>
        </authorList>
    </citation>
    <scope>NUCLEOTIDE SEQUENCE</scope>
    <source>
        <strain evidence="2">A484AB</strain>
    </source>
</reference>
<dbReference type="SMART" id="SM00360">
    <property type="entry name" value="RRM"/>
    <property type="match status" value="1"/>
</dbReference>
<feature type="non-terminal residue" evidence="2">
    <location>
        <position position="120"/>
    </location>
</feature>
<dbReference type="GO" id="GO:0003723">
    <property type="term" value="F:RNA binding"/>
    <property type="evidence" value="ECO:0007669"/>
    <property type="project" value="UniProtKB-UniRule"/>
</dbReference>
<sequence>MVTPSASIAAPPPVVTPPVQEQTNVRTLTSTAPPRKYTNTVLEVKRLPPSMNNIATLNGYFQRFGKIVNIQVSALGQPDVALIQFSTNFEARKAISCADAVLGNRFIRIFWHKSEADQQK</sequence>
<name>A0A6S7KJN3_PARCT</name>
<dbReference type="SUPFAM" id="SSF54928">
    <property type="entry name" value="RNA-binding domain, RBD"/>
    <property type="match status" value="1"/>
</dbReference>
<dbReference type="InterPro" id="IPR035979">
    <property type="entry name" value="RBD_domain_sf"/>
</dbReference>
<dbReference type="OrthoDB" id="5981177at2759"/>
<dbReference type="GO" id="GO:0005634">
    <property type="term" value="C:nucleus"/>
    <property type="evidence" value="ECO:0007669"/>
    <property type="project" value="TreeGrafter"/>
</dbReference>
<dbReference type="EMBL" id="CACRXK020030730">
    <property type="protein sequence ID" value="CAB4042751.1"/>
    <property type="molecule type" value="Genomic_DNA"/>
</dbReference>
<comment type="caution">
    <text evidence="2">The sequence shown here is derived from an EMBL/GenBank/DDBJ whole genome shotgun (WGS) entry which is preliminary data.</text>
</comment>
<proteinExistence type="predicted"/>
<dbReference type="FunFam" id="3.30.70.330:FF:000208">
    <property type="entry name" value="RNA-binding protein 27 isoform X2"/>
    <property type="match status" value="1"/>
</dbReference>
<dbReference type="PANTHER" id="PTHR14398">
    <property type="entry name" value="RNA RECOGNITION RRM/RNP DOMAIN"/>
    <property type="match status" value="1"/>
</dbReference>
<dbReference type="InterPro" id="IPR000504">
    <property type="entry name" value="RRM_dom"/>
</dbReference>
<organism evidence="2 3">
    <name type="scientific">Paramuricea clavata</name>
    <name type="common">Red gorgonian</name>
    <name type="synonym">Violescent sea-whip</name>
    <dbReference type="NCBI Taxonomy" id="317549"/>
    <lineage>
        <taxon>Eukaryota</taxon>
        <taxon>Metazoa</taxon>
        <taxon>Cnidaria</taxon>
        <taxon>Anthozoa</taxon>
        <taxon>Octocorallia</taxon>
        <taxon>Malacalcyonacea</taxon>
        <taxon>Plexauridae</taxon>
        <taxon>Paramuricea</taxon>
    </lineage>
</organism>
<dbReference type="Proteomes" id="UP001152795">
    <property type="component" value="Unassembled WGS sequence"/>
</dbReference>
<dbReference type="Pfam" id="PF00076">
    <property type="entry name" value="RRM_1"/>
    <property type="match status" value="1"/>
</dbReference>
<evidence type="ECO:0000313" key="3">
    <source>
        <dbReference type="Proteomes" id="UP001152795"/>
    </source>
</evidence>
<dbReference type="InterPro" id="IPR012677">
    <property type="entry name" value="Nucleotide-bd_a/b_plait_sf"/>
</dbReference>